<sequence>MGGTTGQRRARRPLEDKCGRSLGRPPPSINHRPGVVDSALASGPLLGDNERMSRRLDEHQPGLNSSSSGSVFPGRNHSSGPGGFHRPGSGAFGASSASGGASGGAAAGPRPSAKPPSQRQPLALLQDSIHSGGASLDVRDAMQGAGVQFSVTSGFQPRIASGGLSQLGHNHNPSPVHHSMGGQAHTPQIHGQQQFQRLKVEDALSYLDQVKFRFGNQPQVYNDFLDIMKEFKSQSIDTPGVIQRVSNLFKGHPELIVGFNTFLPPGYRIEVQANEQVNVSMPGSLSTTITAGGITLATTTSVAGPSAPGATPSPVGPNAAPPPAPAASSPPSGTKPGHLGGGGPGGPVGQGTPGSQTGPHGSPSSQGGFSQGGTNQTPHGGAPPNSSASQASQPVEFNHAINYVNKIKNRFQGQPDIYKQFLEILHTYQKEQRNLKETGGKPLTESEVTHGLDFGFQPVKAVSNDHTAAAKKPGSGLSKPSLVSGLGSSLKQGSTPLKRPLSHLSGSVTKKQKMTSLKDVTLAEAGKHGTLNEFAFFDKAAQPVCRVYGSCVQPAPLLMAPPKPARKCLTLEQKVKLIRKLEKGGRPKLEIAKEFNIPASTLSTILKNKQDVPGGFQKSFSSKRKRFRGSKYPEVETALLEWLKNARAANLPVHGPALTAKAEALALQMNKPEFNCSYRWLERFKKRHVCQDTVDMWRRHRLAEILEQYMDRDIYNLDEAAFFYKILPKRTYTTADAEIVDLVCGQGEEEEPSDEEPREVPTTGETRNMLRLLRNKVECCGGDDSLMRCLRQLEEAFLMPGKNARQTDIPSFFMPQ</sequence>
<gene>
    <name evidence="1" type="ORF">HPB47_012610</name>
</gene>
<reference evidence="1 2" key="1">
    <citation type="journal article" date="2020" name="Cell">
        <title>Large-Scale Comparative Analyses of Tick Genomes Elucidate Their Genetic Diversity and Vector Capacities.</title>
        <authorList>
            <consortium name="Tick Genome and Microbiome Consortium (TIGMIC)"/>
            <person name="Jia N."/>
            <person name="Wang J."/>
            <person name="Shi W."/>
            <person name="Du L."/>
            <person name="Sun Y."/>
            <person name="Zhan W."/>
            <person name="Jiang J.F."/>
            <person name="Wang Q."/>
            <person name="Zhang B."/>
            <person name="Ji P."/>
            <person name="Bell-Sakyi L."/>
            <person name="Cui X.M."/>
            <person name="Yuan T.T."/>
            <person name="Jiang B.G."/>
            <person name="Yang W.F."/>
            <person name="Lam T.T."/>
            <person name="Chang Q.C."/>
            <person name="Ding S.J."/>
            <person name="Wang X.J."/>
            <person name="Zhu J.G."/>
            <person name="Ruan X.D."/>
            <person name="Zhao L."/>
            <person name="Wei J.T."/>
            <person name="Ye R.Z."/>
            <person name="Que T.C."/>
            <person name="Du C.H."/>
            <person name="Zhou Y.H."/>
            <person name="Cheng J.X."/>
            <person name="Dai P.F."/>
            <person name="Guo W.B."/>
            <person name="Han X.H."/>
            <person name="Huang E.J."/>
            <person name="Li L.F."/>
            <person name="Wei W."/>
            <person name="Gao Y.C."/>
            <person name="Liu J.Z."/>
            <person name="Shao H.Z."/>
            <person name="Wang X."/>
            <person name="Wang C.C."/>
            <person name="Yang T.C."/>
            <person name="Huo Q.B."/>
            <person name="Li W."/>
            <person name="Chen H.Y."/>
            <person name="Chen S.E."/>
            <person name="Zhou L.G."/>
            <person name="Ni X.B."/>
            <person name="Tian J.H."/>
            <person name="Sheng Y."/>
            <person name="Liu T."/>
            <person name="Pan Y.S."/>
            <person name="Xia L.Y."/>
            <person name="Li J."/>
            <person name="Zhao F."/>
            <person name="Cao W.C."/>
        </authorList>
    </citation>
    <scope>NUCLEOTIDE SEQUENCE [LARGE SCALE GENOMIC DNA]</scope>
    <source>
        <strain evidence="1">Iper-2018</strain>
    </source>
</reference>
<dbReference type="EMBL" id="JABSTQ010011539">
    <property type="protein sequence ID" value="KAG0410276.1"/>
    <property type="molecule type" value="Genomic_DNA"/>
</dbReference>
<comment type="caution">
    <text evidence="1">The sequence shown here is derived from an EMBL/GenBank/DDBJ whole genome shotgun (WGS) entry which is preliminary data.</text>
</comment>
<proteinExistence type="predicted"/>
<name>A0AC60NT27_IXOPE</name>
<keyword evidence="2" id="KW-1185">Reference proteome</keyword>
<accession>A0AC60NT27</accession>
<protein>
    <submittedName>
        <fullName evidence="1">Uncharacterized protein</fullName>
    </submittedName>
</protein>
<evidence type="ECO:0000313" key="1">
    <source>
        <dbReference type="EMBL" id="KAG0410276.1"/>
    </source>
</evidence>
<dbReference type="Proteomes" id="UP000805193">
    <property type="component" value="Unassembled WGS sequence"/>
</dbReference>
<evidence type="ECO:0000313" key="2">
    <source>
        <dbReference type="Proteomes" id="UP000805193"/>
    </source>
</evidence>
<organism evidence="1 2">
    <name type="scientific">Ixodes persulcatus</name>
    <name type="common">Taiga tick</name>
    <dbReference type="NCBI Taxonomy" id="34615"/>
    <lineage>
        <taxon>Eukaryota</taxon>
        <taxon>Metazoa</taxon>
        <taxon>Ecdysozoa</taxon>
        <taxon>Arthropoda</taxon>
        <taxon>Chelicerata</taxon>
        <taxon>Arachnida</taxon>
        <taxon>Acari</taxon>
        <taxon>Parasitiformes</taxon>
        <taxon>Ixodida</taxon>
        <taxon>Ixodoidea</taxon>
        <taxon>Ixodidae</taxon>
        <taxon>Ixodinae</taxon>
        <taxon>Ixodes</taxon>
    </lineage>
</organism>